<dbReference type="PROSITE" id="PS51257">
    <property type="entry name" value="PROKAR_LIPOPROTEIN"/>
    <property type="match status" value="1"/>
</dbReference>
<comment type="caution">
    <text evidence="2">The sequence shown here is derived from an EMBL/GenBank/DDBJ whole genome shotgun (WGS) entry which is preliminary data.</text>
</comment>
<feature type="region of interest" description="Disordered" evidence="1">
    <location>
        <begin position="1"/>
        <end position="39"/>
    </location>
</feature>
<dbReference type="AlphaFoldDB" id="A0A834AYK3"/>
<feature type="region of interest" description="Disordered" evidence="1">
    <location>
        <begin position="169"/>
        <end position="210"/>
    </location>
</feature>
<accession>A0A834AYK3</accession>
<reference evidence="2 3" key="1">
    <citation type="journal article" date="2020" name="Nature">
        <title>Six reference-quality genomes reveal evolution of bat adaptations.</title>
        <authorList>
            <person name="Jebb D."/>
            <person name="Huang Z."/>
            <person name="Pippel M."/>
            <person name="Hughes G.M."/>
            <person name="Lavrichenko K."/>
            <person name="Devanna P."/>
            <person name="Winkler S."/>
            <person name="Jermiin L.S."/>
            <person name="Skirmuntt E.C."/>
            <person name="Katzourakis A."/>
            <person name="Burkitt-Gray L."/>
            <person name="Ray D.A."/>
            <person name="Sullivan K.A.M."/>
            <person name="Roscito J.G."/>
            <person name="Kirilenko B.M."/>
            <person name="Davalos L.M."/>
            <person name="Corthals A.P."/>
            <person name="Power M.L."/>
            <person name="Jones G."/>
            <person name="Ransome R.D."/>
            <person name="Dechmann D.K.N."/>
            <person name="Locatelli A.G."/>
            <person name="Puechmaille S.J."/>
            <person name="Fedrigo O."/>
            <person name="Jarvis E.D."/>
            <person name="Hiller M."/>
            <person name="Vernes S.C."/>
            <person name="Myers E.W."/>
            <person name="Teeling E.C."/>
        </authorList>
    </citation>
    <scope>NUCLEOTIDE SEQUENCE [LARGE SCALE GENOMIC DNA]</scope>
    <source>
        <strain evidence="2">Bat1K_MPI-CBG_1</strain>
    </source>
</reference>
<organism evidence="2 3">
    <name type="scientific">Phyllostomus discolor</name>
    <name type="common">pale spear-nosed bat</name>
    <dbReference type="NCBI Taxonomy" id="89673"/>
    <lineage>
        <taxon>Eukaryota</taxon>
        <taxon>Metazoa</taxon>
        <taxon>Chordata</taxon>
        <taxon>Craniata</taxon>
        <taxon>Vertebrata</taxon>
        <taxon>Euteleostomi</taxon>
        <taxon>Mammalia</taxon>
        <taxon>Eutheria</taxon>
        <taxon>Laurasiatheria</taxon>
        <taxon>Chiroptera</taxon>
        <taxon>Yangochiroptera</taxon>
        <taxon>Phyllostomidae</taxon>
        <taxon>Phyllostominae</taxon>
        <taxon>Phyllostomus</taxon>
    </lineage>
</organism>
<dbReference type="Proteomes" id="UP000664940">
    <property type="component" value="Unassembled WGS sequence"/>
</dbReference>
<feature type="compositionally biased region" description="Basic and acidic residues" evidence="1">
    <location>
        <begin position="169"/>
        <end position="180"/>
    </location>
</feature>
<evidence type="ECO:0000256" key="1">
    <source>
        <dbReference type="SAM" id="MobiDB-lite"/>
    </source>
</evidence>
<feature type="compositionally biased region" description="Basic and acidic residues" evidence="1">
    <location>
        <begin position="1"/>
        <end position="10"/>
    </location>
</feature>
<gene>
    <name evidence="2" type="ORF">HJG60_010364</name>
</gene>
<feature type="compositionally biased region" description="Polar residues" evidence="1">
    <location>
        <begin position="187"/>
        <end position="197"/>
    </location>
</feature>
<proteinExistence type="predicted"/>
<evidence type="ECO:0000313" key="2">
    <source>
        <dbReference type="EMBL" id="KAF6120038.1"/>
    </source>
</evidence>
<name>A0A834AYK3_9CHIR</name>
<dbReference type="EMBL" id="JABVXQ010000003">
    <property type="protein sequence ID" value="KAF6120038.1"/>
    <property type="molecule type" value="Genomic_DNA"/>
</dbReference>
<sequence length="276" mass="30839">MGELAREKTSKWCVPGAPPPGSASSCPRPSVPLPFSRQAPEEGLKQRLESCFFRSSFHSYGSRTNIAVNASYMRTWAQRKGGRPVKSSTRKRTELPCFVTRTRLAVCWDYSDKNGGRGWPQWTSRTKRLSVRRLDNEEVHTPAPTLLVLGNFRNNKNIVNPTSAVENEVAKDDTRDREATGHFADSCRQSDTASRSSLAPRLGGGGTGRFRQGSHTAVLRGQSRLQPCQQFVTDSHPCPQQESGFDRVNLVHNSHPECGWVCISSRLRGSKIEWLR</sequence>
<protein>
    <submittedName>
        <fullName evidence="2">Uncharacterized protein</fullName>
    </submittedName>
</protein>
<evidence type="ECO:0000313" key="3">
    <source>
        <dbReference type="Proteomes" id="UP000664940"/>
    </source>
</evidence>